<name>A0ACC0W088_9STRA</name>
<evidence type="ECO:0000313" key="2">
    <source>
        <dbReference type="Proteomes" id="UP001163321"/>
    </source>
</evidence>
<comment type="caution">
    <text evidence="1">The sequence shown here is derived from an EMBL/GenBank/DDBJ whole genome shotgun (WGS) entry which is preliminary data.</text>
</comment>
<protein>
    <submittedName>
        <fullName evidence="1">Uncharacterized protein</fullName>
    </submittedName>
</protein>
<reference evidence="1 2" key="1">
    <citation type="journal article" date="2022" name="bioRxiv">
        <title>The genome of the oomycete Peronosclerospora sorghi, a cosmopolitan pathogen of maize and sorghum, is inflated with dispersed pseudogenes.</title>
        <authorList>
            <person name="Fletcher K."/>
            <person name="Martin F."/>
            <person name="Isakeit T."/>
            <person name="Cavanaugh K."/>
            <person name="Magill C."/>
            <person name="Michelmore R."/>
        </authorList>
    </citation>
    <scope>NUCLEOTIDE SEQUENCE [LARGE SCALE GENOMIC DNA]</scope>
    <source>
        <strain evidence="1">P6</strain>
    </source>
</reference>
<accession>A0ACC0W088</accession>
<sequence length="323" mass="36431">MLDHTMGAQGDFERRRTELTSRQQIGARQNITDDDVVESYVDSVKEGGVLRQFLLHGSLAFVAHQTLFVHGGIINNIDGTTFSSLGRVPDQPHKRFDSVSEWVDRLNTWYIGQVREWIEHPTWSNDHSTRGGNELLNYVLPNYSGSVVMGRHILASGMPTPLPVDVVSLLSKSGIRRVLIGHTPHGNSPTVVKQPEQQRGTYAASRNDNNMAFQDVIMCDTSYSDVQAPDNRGRAASSVVLEPSGRVLVKGVLEDGKYFEYDPDEDLWVGRWLRDGIMVKARLVDEKSKGENETYLVFRVENGYSYKYDYRTVTEIRKIGLLN</sequence>
<proteinExistence type="predicted"/>
<evidence type="ECO:0000313" key="1">
    <source>
        <dbReference type="EMBL" id="KAI9912164.1"/>
    </source>
</evidence>
<keyword evidence="2" id="KW-1185">Reference proteome</keyword>
<organism evidence="1 2">
    <name type="scientific">Peronosclerospora sorghi</name>
    <dbReference type="NCBI Taxonomy" id="230839"/>
    <lineage>
        <taxon>Eukaryota</taxon>
        <taxon>Sar</taxon>
        <taxon>Stramenopiles</taxon>
        <taxon>Oomycota</taxon>
        <taxon>Peronosporomycetes</taxon>
        <taxon>Peronosporales</taxon>
        <taxon>Peronosporaceae</taxon>
        <taxon>Peronosclerospora</taxon>
    </lineage>
</organism>
<dbReference type="Proteomes" id="UP001163321">
    <property type="component" value="Chromosome 5"/>
</dbReference>
<dbReference type="EMBL" id="CM047584">
    <property type="protein sequence ID" value="KAI9912164.1"/>
    <property type="molecule type" value="Genomic_DNA"/>
</dbReference>
<gene>
    <name evidence="1" type="ORF">PsorP6_008790</name>
</gene>